<dbReference type="EMBL" id="BORB01000039">
    <property type="protein sequence ID" value="GIN59240.1"/>
    <property type="molecule type" value="Genomic_DNA"/>
</dbReference>
<name>A0ABQ4KMT4_9BACI</name>
<keyword evidence="2" id="KW-1185">Reference proteome</keyword>
<evidence type="ECO:0008006" key="3">
    <source>
        <dbReference type="Google" id="ProtNLM"/>
    </source>
</evidence>
<reference evidence="1 2" key="1">
    <citation type="submission" date="2021-03" db="EMBL/GenBank/DDBJ databases">
        <title>Antimicrobial resistance genes in bacteria isolated from Japanese honey, and their potential for conferring macrolide and lincosamide resistance in the American foulbrood pathogen Paenibacillus larvae.</title>
        <authorList>
            <person name="Okamoto M."/>
            <person name="Kumagai M."/>
            <person name="Kanamori H."/>
            <person name="Takamatsu D."/>
        </authorList>
    </citation>
    <scope>NUCLEOTIDE SEQUENCE [LARGE SCALE GENOMIC DNA]</scope>
    <source>
        <strain evidence="1 2">J8TS2</strain>
    </source>
</reference>
<sequence>MSKPINPAKYRNRITFQKEQEYQTPEGHWVTDWVDVEEIGKVWAEIKSIRGREFIMAGANAVDVTARITIRYNRYVTDDMRIKYGDKIYSITFINNLEERNIELEILASEIRP</sequence>
<gene>
    <name evidence="1" type="ORF">J8TS2_35590</name>
</gene>
<proteinExistence type="predicted"/>
<dbReference type="NCBIfam" id="TIGR01563">
    <property type="entry name" value="gp16_SPP1"/>
    <property type="match status" value="1"/>
</dbReference>
<evidence type="ECO:0000313" key="2">
    <source>
        <dbReference type="Proteomes" id="UP000679950"/>
    </source>
</evidence>
<dbReference type="Gene3D" id="2.40.10.270">
    <property type="entry name" value="Bacteriophage SPP1 head-tail adaptor protein"/>
    <property type="match status" value="1"/>
</dbReference>
<accession>A0ABQ4KMT4</accession>
<evidence type="ECO:0000313" key="1">
    <source>
        <dbReference type="EMBL" id="GIN59240.1"/>
    </source>
</evidence>
<protein>
    <recommendedName>
        <fullName evidence="3">Phage head-tail adaptor</fullName>
    </recommendedName>
</protein>
<dbReference type="InterPro" id="IPR008767">
    <property type="entry name" value="Phage_SPP1_head-tail_adaptor"/>
</dbReference>
<organism evidence="1 2">
    <name type="scientific">Lederbergia ruris</name>
    <dbReference type="NCBI Taxonomy" id="217495"/>
    <lineage>
        <taxon>Bacteria</taxon>
        <taxon>Bacillati</taxon>
        <taxon>Bacillota</taxon>
        <taxon>Bacilli</taxon>
        <taxon>Bacillales</taxon>
        <taxon>Bacillaceae</taxon>
        <taxon>Lederbergia</taxon>
    </lineage>
</organism>
<comment type="caution">
    <text evidence="1">The sequence shown here is derived from an EMBL/GenBank/DDBJ whole genome shotgun (WGS) entry which is preliminary data.</text>
</comment>
<dbReference type="Proteomes" id="UP000679950">
    <property type="component" value="Unassembled WGS sequence"/>
</dbReference>
<dbReference type="RefSeq" id="WP_212967135.1">
    <property type="nucleotide sequence ID" value="NZ_BORB01000039.1"/>
</dbReference>
<dbReference type="InterPro" id="IPR038666">
    <property type="entry name" value="SSP1_head-tail_sf"/>
</dbReference>
<dbReference type="Pfam" id="PF05521">
    <property type="entry name" value="Phage_HCP"/>
    <property type="match status" value="1"/>
</dbReference>